<evidence type="ECO:0000313" key="2">
    <source>
        <dbReference type="Proteomes" id="UP001143545"/>
    </source>
</evidence>
<gene>
    <name evidence="1" type="ORF">NBRC110019_14030</name>
</gene>
<dbReference type="Proteomes" id="UP001143545">
    <property type="component" value="Unassembled WGS sequence"/>
</dbReference>
<dbReference type="RefSeq" id="WP_281753606.1">
    <property type="nucleotide sequence ID" value="NZ_BRVP01000008.1"/>
</dbReference>
<dbReference type="AlphaFoldDB" id="A0A9W6B7V2"/>
<accession>A0A9W6B7V2</accession>
<dbReference type="SUPFAM" id="SSF53955">
    <property type="entry name" value="Lysozyme-like"/>
    <property type="match status" value="1"/>
</dbReference>
<dbReference type="InterPro" id="IPR023346">
    <property type="entry name" value="Lysozyme-like_dom_sf"/>
</dbReference>
<name>A0A9W6B7V2_9FLAO</name>
<dbReference type="Gene3D" id="1.10.530.10">
    <property type="match status" value="1"/>
</dbReference>
<comment type="caution">
    <text evidence="1">The sequence shown here is derived from an EMBL/GenBank/DDBJ whole genome shotgun (WGS) entry which is preliminary data.</text>
</comment>
<reference evidence="1" key="1">
    <citation type="submission" date="2022-07" db="EMBL/GenBank/DDBJ databases">
        <title>Taxonomy of Novel Oxalotrophic and Methylotrophic Bacteria.</title>
        <authorList>
            <person name="Sahin N."/>
            <person name="Tani A."/>
        </authorList>
    </citation>
    <scope>NUCLEOTIDE SEQUENCE</scope>
    <source>
        <strain evidence="1">AM327</strain>
    </source>
</reference>
<organism evidence="1 2">
    <name type="scientific">Neptunitalea chrysea</name>
    <dbReference type="NCBI Taxonomy" id="1647581"/>
    <lineage>
        <taxon>Bacteria</taxon>
        <taxon>Pseudomonadati</taxon>
        <taxon>Bacteroidota</taxon>
        <taxon>Flavobacteriia</taxon>
        <taxon>Flavobacteriales</taxon>
        <taxon>Flavobacteriaceae</taxon>
        <taxon>Neptunitalea</taxon>
    </lineage>
</organism>
<evidence type="ECO:0008006" key="3">
    <source>
        <dbReference type="Google" id="ProtNLM"/>
    </source>
</evidence>
<keyword evidence="2" id="KW-1185">Reference proteome</keyword>
<protein>
    <recommendedName>
        <fullName evidence="3">Peptidoglycan-binding protein LysM</fullName>
    </recommendedName>
</protein>
<dbReference type="EMBL" id="BRVP01000008">
    <property type="protein sequence ID" value="GLB52363.1"/>
    <property type="molecule type" value="Genomic_DNA"/>
</dbReference>
<sequence length="223" mass="25170">MKKNAVKIVLSLLCLGFIYFGYSKNKTKTEYKKPLEKEKIKKTIPDSLIAKFSITEPSFKTISKAELITPPFTGKSFTGFKEALGYKESRGNYFVTNQLGYLGKYQFGKKTLRAFGIHDTKKFLNDPELQEKVLIAYMARNKAILRKEIKKYVGKRINGVYVTESGILAAAHLGGAGNVKKFLRTSGSHVFRDANGTSIKFYMKKFAGYDLSFIKADRKAKVI</sequence>
<proteinExistence type="predicted"/>
<evidence type="ECO:0000313" key="1">
    <source>
        <dbReference type="EMBL" id="GLB52363.1"/>
    </source>
</evidence>